<keyword evidence="4" id="KW-0963">Cytoplasm</keyword>
<dbReference type="SMART" id="SM00825">
    <property type="entry name" value="PKS_KS"/>
    <property type="match status" value="1"/>
</dbReference>
<dbReference type="InterPro" id="IPR009081">
    <property type="entry name" value="PP-bd_ACP"/>
</dbReference>
<dbReference type="CDD" id="cd00833">
    <property type="entry name" value="PKS"/>
    <property type="match status" value="1"/>
</dbReference>
<dbReference type="SMART" id="SM00822">
    <property type="entry name" value="PKS_KR"/>
    <property type="match status" value="1"/>
</dbReference>
<dbReference type="FunFam" id="3.40.47.10:FF:000019">
    <property type="entry name" value="Polyketide synthase type I"/>
    <property type="match status" value="1"/>
</dbReference>
<proteinExistence type="predicted"/>
<dbReference type="GO" id="GO:0004312">
    <property type="term" value="F:fatty acid synthase activity"/>
    <property type="evidence" value="ECO:0007669"/>
    <property type="project" value="TreeGrafter"/>
</dbReference>
<dbReference type="PROSITE" id="PS00606">
    <property type="entry name" value="KS3_1"/>
    <property type="match status" value="1"/>
</dbReference>
<comment type="function">
    <text evidence="8">Involved in production of the polyketide antibiotic thailandamide.</text>
</comment>
<dbReference type="PROSITE" id="PS50075">
    <property type="entry name" value="CARRIER"/>
    <property type="match status" value="2"/>
</dbReference>
<dbReference type="InterPro" id="IPR014031">
    <property type="entry name" value="Ketoacyl_synth_C"/>
</dbReference>
<evidence type="ECO:0000259" key="9">
    <source>
        <dbReference type="PROSITE" id="PS50075"/>
    </source>
</evidence>
<keyword evidence="6" id="KW-0808">Transferase</keyword>
<evidence type="ECO:0000256" key="3">
    <source>
        <dbReference type="ARBA" id="ARBA00022450"/>
    </source>
</evidence>
<dbReference type="PROSITE" id="PS52004">
    <property type="entry name" value="KS3_2"/>
    <property type="match status" value="1"/>
</dbReference>
<dbReference type="InterPro" id="IPR014030">
    <property type="entry name" value="Ketoacyl_synth_N"/>
</dbReference>
<dbReference type="InterPro" id="IPR036736">
    <property type="entry name" value="ACP-like_sf"/>
</dbReference>
<protein>
    <submittedName>
        <fullName evidence="11">Polyketide synthase module</fullName>
    </submittedName>
</protein>
<keyword evidence="12" id="KW-1185">Reference proteome</keyword>
<dbReference type="InterPro" id="IPR006162">
    <property type="entry name" value="Ppantetheine_attach_site"/>
</dbReference>
<feature type="domain" description="Carrier" evidence="9">
    <location>
        <begin position="1212"/>
        <end position="1293"/>
    </location>
</feature>
<dbReference type="InterPro" id="IPR020841">
    <property type="entry name" value="PKS_Beta-ketoAc_synthase_dom"/>
</dbReference>
<dbReference type="SMART" id="SM00823">
    <property type="entry name" value="PKS_PP"/>
    <property type="match status" value="2"/>
</dbReference>
<keyword evidence="7" id="KW-0677">Repeat</keyword>
<dbReference type="OrthoDB" id="219272at2"/>
<dbReference type="Gene3D" id="1.10.1240.100">
    <property type="match status" value="1"/>
</dbReference>
<evidence type="ECO:0000256" key="4">
    <source>
        <dbReference type="ARBA" id="ARBA00022490"/>
    </source>
</evidence>
<dbReference type="Proteomes" id="UP000218542">
    <property type="component" value="Unassembled WGS sequence"/>
</dbReference>
<evidence type="ECO:0000259" key="10">
    <source>
        <dbReference type="PROSITE" id="PS52004"/>
    </source>
</evidence>
<evidence type="ECO:0000256" key="8">
    <source>
        <dbReference type="ARBA" id="ARBA00054155"/>
    </source>
</evidence>
<dbReference type="InterPro" id="IPR050091">
    <property type="entry name" value="PKS_NRPS_Biosynth_Enz"/>
</dbReference>
<evidence type="ECO:0000256" key="2">
    <source>
        <dbReference type="ARBA" id="ARBA00004792"/>
    </source>
</evidence>
<dbReference type="CDD" id="cd08953">
    <property type="entry name" value="KR_2_SDR_x"/>
    <property type="match status" value="1"/>
</dbReference>
<sequence>MFRSYAKSCTTDTYSGADTEEGYCDAPLAGLIKTLQLESPRTRGKVIYYPEIAIRHKQHLLSILKQESNLSADHDIEVRYSEDLKVRQVKRLVEVKLPVQNTGAVQLIKPGGVYWLTGGLGGLGRIFALHLGKTKEVKLVVSGRSALDGEKQKYLSALQQQGISVSYIQADISKEPQIKAALKTIKEEYGKLNGIIHSAGVIRDAFFLKKTHDQIKAVLSPKVSGAINLDIATKDERLDFMIFFSSLAGVLGGIGQCDYAGANAFLDAFAVSRQRRVKDGKRYGRTLSIGWPLWRDGGMRVDDQTVRMMEQVSGMVPLGTEAGVDAFDRVLEFDYGHVVVAEGEIGKMRSKLLLKGPSPSTEPVPFASALPQNKTDELLEKVRQELVKEVSDVLKVKKEEIDFDAEMSEYGFDSITLTEFVTKVNQEYRIELMPTVFFEQSTLGSFADYLVEEYGELLIAKYQLGAASVVERDIITETEQESVQLKSMRSRFIGRSLKIMGAVEKEAVPIAVIGMSGRMPMSNDLDVFWRNLEEGKDLISEVPEDRWDWRDYYGDPQNEVNKTNIKWGGFIEGVDRFDPLFFSISPKEAALMDPQQRLFLETVWQTIEDAGYKATDLSGTKTGLYVGVGSFDYATILQESGNKEIGAYASTGLAHSVLANRISYILNIHGPSEPIDTACSSSLIAIHKAVQSIQAGDCDMALAGGVNALLSPALFISFDKAGMLSPDGRCKTFSKGANGYVRGEGVGAVLLKPLSRAIDDGDHIYGVIRGTAENHGGRANSLTAPNPNAQAELLKAAYRKANIDPRTVGYIELHGTGTALGDPIEVNGLKEAFKELYDDYGQKEVKQAHCGLGSVKTNIGHLETAAGIAGVLKVLLALKHKSIPASLHCEEVNPYIELNNSPFYIVKKTQEWGVIMDESDQPLPRRAGVSSFGFGGANAHVILEEYTPEQHHNSPVTEINTFHSALVVLSARDGKRLNAYCETLLEFINRQKINMANAFNLADIAYTLQVGRDAMDSRVAFLIKDEKDLICKLNAFVAGKEYIEGCYTGEVKRYKDALAVFVVDDDLKEAIDKWIAKGKLGKLAELWVKGLVLDWDLLYGEQRPRRISLPTYPFEKKSYWFDAYIKQQDQVHKTNTKVATLTESKPLKVRLTSLNTYANNTVRDLDQTGEFAATNIEFDRTEVPENPSKTLTIVEKMDSFTAPEVTSETQISGQKYQEEDIINKLNGMLVSYLYLEEGDVDKDKKFVDLGLDSIIGVELVKQLNKEYGINIKATKLYDYPTIHDLAQYLIRVLTDRAQSSQQSQDITVSKGQDQIGDSFNNKIQLNTLSSGPQKIKKEIDDERIKELDIEKEVILERNDDLQVEGVLEKFVKGNLSLEETMGLLDKNDD</sequence>
<keyword evidence="5" id="KW-0597">Phosphoprotein</keyword>
<feature type="domain" description="Ketosynthase family 3 (KS3)" evidence="10">
    <location>
        <begin position="507"/>
        <end position="945"/>
    </location>
</feature>
<dbReference type="PANTHER" id="PTHR43775:SF37">
    <property type="entry name" value="SI:DKEY-61P9.11"/>
    <property type="match status" value="1"/>
</dbReference>
<keyword evidence="3" id="KW-0596">Phosphopantetheine</keyword>
<dbReference type="SMART" id="SM01294">
    <property type="entry name" value="PKS_PP_betabranch"/>
    <property type="match status" value="2"/>
</dbReference>
<dbReference type="InterPro" id="IPR020806">
    <property type="entry name" value="PKS_PP-bd"/>
</dbReference>
<dbReference type="GO" id="GO:0005886">
    <property type="term" value="C:plasma membrane"/>
    <property type="evidence" value="ECO:0007669"/>
    <property type="project" value="TreeGrafter"/>
</dbReference>
<reference evidence="12" key="1">
    <citation type="journal article" date="2017" name="Environ. Microbiol. Rep.">
        <title>Genetic Diversity of Marine Anaerobic Ammonium-Oxidizing Bacteria as Revealed by Genomic and Proteomic Analyses of 'Candidatus Scalindua japonica'.</title>
        <authorList>
            <person name="Oshiki M."/>
            <person name="Mizuto K."/>
            <person name="Kimura Z."/>
            <person name="Kindaichi T."/>
            <person name="Satoh H."/>
            <person name="Okabe S."/>
        </authorList>
    </citation>
    <scope>NUCLEOTIDE SEQUENCE [LARGE SCALE GENOMIC DNA]</scope>
    <source>
        <strain evidence="12">husup-a2</strain>
    </source>
</reference>
<dbReference type="PROSITE" id="PS00012">
    <property type="entry name" value="PHOSPHOPANTETHEINE"/>
    <property type="match status" value="1"/>
</dbReference>
<accession>A0A286TWI2</accession>
<dbReference type="Pfam" id="PF00550">
    <property type="entry name" value="PP-binding"/>
    <property type="match status" value="2"/>
</dbReference>
<dbReference type="Pfam" id="PF00109">
    <property type="entry name" value="ketoacyl-synt"/>
    <property type="match status" value="1"/>
</dbReference>
<dbReference type="SUPFAM" id="SSF53901">
    <property type="entry name" value="Thiolase-like"/>
    <property type="match status" value="1"/>
</dbReference>
<dbReference type="InterPro" id="IPR016039">
    <property type="entry name" value="Thiolase-like"/>
</dbReference>
<comment type="caution">
    <text evidence="11">The sequence shown here is derived from an EMBL/GenBank/DDBJ whole genome shotgun (WGS) entry which is preliminary data.</text>
</comment>
<dbReference type="GO" id="GO:0071770">
    <property type="term" value="P:DIM/DIP cell wall layer assembly"/>
    <property type="evidence" value="ECO:0007669"/>
    <property type="project" value="TreeGrafter"/>
</dbReference>
<comment type="subcellular location">
    <subcellularLocation>
        <location evidence="1">Cytoplasm</location>
    </subcellularLocation>
</comment>
<dbReference type="GO" id="GO:0004315">
    <property type="term" value="F:3-oxoacyl-[acyl-carrier-protein] synthase activity"/>
    <property type="evidence" value="ECO:0007669"/>
    <property type="project" value="InterPro"/>
</dbReference>
<dbReference type="Pfam" id="PF02801">
    <property type="entry name" value="Ketoacyl-synt_C"/>
    <property type="match status" value="1"/>
</dbReference>
<dbReference type="PANTHER" id="PTHR43775">
    <property type="entry name" value="FATTY ACID SYNTHASE"/>
    <property type="match status" value="1"/>
</dbReference>
<dbReference type="InterPro" id="IPR057326">
    <property type="entry name" value="KR_dom"/>
</dbReference>
<comment type="pathway">
    <text evidence="2">Antibiotic biosynthesis.</text>
</comment>
<dbReference type="Gene3D" id="3.40.50.720">
    <property type="entry name" value="NAD(P)-binding Rossmann-like Domain"/>
    <property type="match status" value="1"/>
</dbReference>
<dbReference type="Gene3D" id="3.40.47.10">
    <property type="match status" value="1"/>
</dbReference>
<dbReference type="SUPFAM" id="SSF51735">
    <property type="entry name" value="NAD(P)-binding Rossmann-fold domains"/>
    <property type="match status" value="1"/>
</dbReference>
<evidence type="ECO:0000256" key="6">
    <source>
        <dbReference type="ARBA" id="ARBA00022679"/>
    </source>
</evidence>
<evidence type="ECO:0000256" key="1">
    <source>
        <dbReference type="ARBA" id="ARBA00004496"/>
    </source>
</evidence>
<dbReference type="InterPro" id="IPR018201">
    <property type="entry name" value="Ketoacyl_synth_AS"/>
</dbReference>
<evidence type="ECO:0000256" key="5">
    <source>
        <dbReference type="ARBA" id="ARBA00022553"/>
    </source>
</evidence>
<dbReference type="Pfam" id="PF08659">
    <property type="entry name" value="KR"/>
    <property type="match status" value="1"/>
</dbReference>
<feature type="domain" description="Carrier" evidence="9">
    <location>
        <begin position="377"/>
        <end position="454"/>
    </location>
</feature>
<dbReference type="InterPro" id="IPR036291">
    <property type="entry name" value="NAD(P)-bd_dom_sf"/>
</dbReference>
<name>A0A286TWI2_9BACT</name>
<dbReference type="Gene3D" id="1.10.1200.10">
    <property type="entry name" value="ACP-like"/>
    <property type="match status" value="2"/>
</dbReference>
<organism evidence="11 12">
    <name type="scientific">Candidatus Scalindua japonica</name>
    <dbReference type="NCBI Taxonomy" id="1284222"/>
    <lineage>
        <taxon>Bacteria</taxon>
        <taxon>Pseudomonadati</taxon>
        <taxon>Planctomycetota</taxon>
        <taxon>Candidatus Brocadiia</taxon>
        <taxon>Candidatus Brocadiales</taxon>
        <taxon>Candidatus Scalinduaceae</taxon>
        <taxon>Candidatus Scalindua</taxon>
    </lineage>
</organism>
<dbReference type="SUPFAM" id="SSF47336">
    <property type="entry name" value="ACP-like"/>
    <property type="match status" value="2"/>
</dbReference>
<gene>
    <name evidence="11" type="ORF">SCALIN_C10_0007</name>
</gene>
<evidence type="ECO:0000313" key="12">
    <source>
        <dbReference type="Proteomes" id="UP000218542"/>
    </source>
</evidence>
<dbReference type="GO" id="GO:0005737">
    <property type="term" value="C:cytoplasm"/>
    <property type="evidence" value="ECO:0007669"/>
    <property type="project" value="UniProtKB-SubCell"/>
</dbReference>
<dbReference type="InterPro" id="IPR054514">
    <property type="entry name" value="RhiE-like_linker"/>
</dbReference>
<evidence type="ECO:0000313" key="11">
    <source>
        <dbReference type="EMBL" id="GAX60247.1"/>
    </source>
</evidence>
<dbReference type="GO" id="GO:0031177">
    <property type="term" value="F:phosphopantetheine binding"/>
    <property type="evidence" value="ECO:0007669"/>
    <property type="project" value="InterPro"/>
</dbReference>
<dbReference type="RefSeq" id="WP_096893534.1">
    <property type="nucleotide sequence ID" value="NZ_BAOS01000010.1"/>
</dbReference>
<dbReference type="EMBL" id="BAOS01000010">
    <property type="protein sequence ID" value="GAX60247.1"/>
    <property type="molecule type" value="Genomic_DNA"/>
</dbReference>
<dbReference type="InterPro" id="IPR013968">
    <property type="entry name" value="PKS_KR"/>
</dbReference>
<dbReference type="GO" id="GO:0006633">
    <property type="term" value="P:fatty acid biosynthetic process"/>
    <property type="evidence" value="ECO:0007669"/>
    <property type="project" value="InterPro"/>
</dbReference>
<evidence type="ECO:0000256" key="7">
    <source>
        <dbReference type="ARBA" id="ARBA00022737"/>
    </source>
</evidence>
<dbReference type="Pfam" id="PF22336">
    <property type="entry name" value="RhiE-like_linker"/>
    <property type="match status" value="1"/>
</dbReference>